<evidence type="ECO:0000256" key="11">
    <source>
        <dbReference type="SAM" id="MobiDB-lite"/>
    </source>
</evidence>
<dbReference type="GO" id="GO:0005694">
    <property type="term" value="C:chromosome"/>
    <property type="evidence" value="ECO:0007669"/>
    <property type="project" value="InterPro"/>
</dbReference>
<dbReference type="Pfam" id="PF01396">
    <property type="entry name" value="Zn_ribbon_Top1"/>
    <property type="match status" value="4"/>
</dbReference>
<protein>
    <recommendedName>
        <fullName evidence="10">DNA topoisomerase 1</fullName>
        <ecNumber evidence="10">5.6.2.1</ecNumber>
    </recommendedName>
    <alternativeName>
        <fullName evidence="10">DNA topoisomerase I</fullName>
    </alternativeName>
</protein>
<dbReference type="Gene3D" id="1.10.460.10">
    <property type="entry name" value="Topoisomerase I, domain 2"/>
    <property type="match status" value="1"/>
</dbReference>
<dbReference type="Gene3D" id="1.10.290.10">
    <property type="entry name" value="Topoisomerase I, domain 4"/>
    <property type="match status" value="1"/>
</dbReference>
<dbReference type="GO" id="GO:0006265">
    <property type="term" value="P:DNA topological change"/>
    <property type="evidence" value="ECO:0007669"/>
    <property type="project" value="UniProtKB-UniRule"/>
</dbReference>
<dbReference type="GO" id="GO:0003917">
    <property type="term" value="F:DNA topoisomerase type I (single strand cut, ATP-independent) activity"/>
    <property type="evidence" value="ECO:0007669"/>
    <property type="project" value="UniProtKB-UniRule"/>
</dbReference>
<feature type="site" description="Interaction with DNA" evidence="10">
    <location>
        <position position="181"/>
    </location>
</feature>
<dbReference type="CDD" id="cd00186">
    <property type="entry name" value="TOP1Ac"/>
    <property type="match status" value="1"/>
</dbReference>
<dbReference type="InterPro" id="IPR034149">
    <property type="entry name" value="TOPRIM_TopoI"/>
</dbReference>
<dbReference type="SMART" id="SM00437">
    <property type="entry name" value="TOP1Ac"/>
    <property type="match status" value="1"/>
</dbReference>
<evidence type="ECO:0000259" key="12">
    <source>
        <dbReference type="PROSITE" id="PS50880"/>
    </source>
</evidence>
<organism evidence="14 15">
    <name type="scientific">Leptospirillum ferrooxidans (strain C2-3)</name>
    <dbReference type="NCBI Taxonomy" id="1162668"/>
    <lineage>
        <taxon>Bacteria</taxon>
        <taxon>Pseudomonadati</taxon>
        <taxon>Nitrospirota</taxon>
        <taxon>Nitrospiria</taxon>
        <taxon>Nitrospirales</taxon>
        <taxon>Nitrospiraceae</taxon>
        <taxon>Leptospirillum</taxon>
    </lineage>
</organism>
<dbReference type="Pfam" id="PF01751">
    <property type="entry name" value="Toprim"/>
    <property type="match status" value="1"/>
</dbReference>
<gene>
    <name evidence="10" type="primary">topA</name>
    <name evidence="14" type="ordered locus">LFE_0314</name>
</gene>
<dbReference type="InterPro" id="IPR013826">
    <property type="entry name" value="Topo_IA_cen_sub3"/>
</dbReference>
<dbReference type="CDD" id="cd03363">
    <property type="entry name" value="TOPRIM_TopoIA_TopoI"/>
    <property type="match status" value="1"/>
</dbReference>
<feature type="site" description="Interaction with DNA" evidence="10">
    <location>
        <position position="184"/>
    </location>
</feature>
<evidence type="ECO:0000313" key="15">
    <source>
        <dbReference type="Proteomes" id="UP000007382"/>
    </source>
</evidence>
<keyword evidence="9 10" id="KW-0413">Isomerase</keyword>
<comment type="subunit">
    <text evidence="10">Monomer.</text>
</comment>
<feature type="site" description="Interaction with DNA" evidence="10">
    <location>
        <position position="74"/>
    </location>
</feature>
<feature type="compositionally biased region" description="Basic and acidic residues" evidence="11">
    <location>
        <begin position="1"/>
        <end position="11"/>
    </location>
</feature>
<dbReference type="EMBL" id="AP012342">
    <property type="protein sequence ID" value="BAM06036.1"/>
    <property type="molecule type" value="Genomic_DNA"/>
</dbReference>
<dbReference type="OrthoDB" id="9804262at2"/>
<dbReference type="STRING" id="1162668.LFE_0314"/>
<proteinExistence type="inferred from homology"/>
<name>I0IL87_LEPFC</name>
<feature type="domain" description="Topo IA-type catalytic" evidence="13">
    <location>
        <begin position="170"/>
        <end position="610"/>
    </location>
</feature>
<evidence type="ECO:0000256" key="6">
    <source>
        <dbReference type="ARBA" id="ARBA00022842"/>
    </source>
</evidence>
<dbReference type="Gene3D" id="3.40.50.140">
    <property type="match status" value="1"/>
</dbReference>
<reference evidence="14 15" key="1">
    <citation type="journal article" date="2012" name="J. Bacteriol.">
        <title>Complete Genome Sequence of Leptospirillum ferrooxidans Strain C2-3, Isolated from a Fresh Volcanic Ash Deposit on the Island of Miyake, Japan.</title>
        <authorList>
            <person name="Fujimura R."/>
            <person name="Sato Y."/>
            <person name="Nishizawa T."/>
            <person name="Oshima K."/>
            <person name="Kim S.-W."/>
            <person name="Hattori M."/>
            <person name="Kamijo T."/>
            <person name="Ohta H."/>
        </authorList>
    </citation>
    <scope>NUCLEOTIDE SEQUENCE [LARGE SCALE GENOMIC DNA]</scope>
    <source>
        <strain evidence="14 15">C2-3</strain>
    </source>
</reference>
<keyword evidence="15" id="KW-1185">Reference proteome</keyword>
<dbReference type="Pfam" id="PF01131">
    <property type="entry name" value="Topoisom_bac"/>
    <property type="match status" value="1"/>
</dbReference>
<feature type="site" description="Interaction with DNA" evidence="10">
    <location>
        <position position="189"/>
    </location>
</feature>
<dbReference type="InterPro" id="IPR000380">
    <property type="entry name" value="Topo_IA"/>
</dbReference>
<keyword evidence="6" id="KW-0460">Magnesium</keyword>
<dbReference type="PATRIC" id="fig|1162668.3.peg.361"/>
<feature type="active site" description="O-(5'-phospho-DNA)-tyrosine intermediate" evidence="10">
    <location>
        <position position="346"/>
    </location>
</feature>
<dbReference type="InterPro" id="IPR023406">
    <property type="entry name" value="Topo_IA_AS"/>
</dbReference>
<dbReference type="InterPro" id="IPR005733">
    <property type="entry name" value="TopoI_bac-type"/>
</dbReference>
<dbReference type="InterPro" id="IPR013497">
    <property type="entry name" value="Topo_IA_cen"/>
</dbReference>
<sequence>MATKSKEDTVKKKSTRAVKESSSPAARKTVRKKLVEGKTTSSGGTLIVVESPTKARTLTKILGPSYSVRASVGHLKDLPPSRLGVDLDKGFELEFIVNKDKKAILSDILSQAKNASEIYLASDPDREGEAIAYHIASELSGLNRPIRRVLIHELTESGIRHALSLPGDIDGHKVEAQMARRALDRIVGYTLSPLLWDRVRRGLSAGRVQSVAVRLICDREEAIRAFRQEEYWTIECLCQVIDASASSKSETFRARLERVAGEKPQLSNGEAAHETVLRLQEESFRIASVESTEKKRNPSPPLTTSRLQQEGANRFRFAARRTMMAAQKLYEGIDLPGTGPVGLITYMRTDSIRIAPEAQDAARKWISSHHPDALPKTPNVFKNRKGIQDAHEAIRPSDPSRTPESLKGVLDGDLFKVYDLIWQRFMESQMSPARYLQTVALIEGNKKDVLKASGRVLLDPGFLRLRGETVTVEGDQTESAEEGVLPPLSEGQGIDLKKILPEQHFTEPPPRYSEGTLIKELEEKGIGRPSTFATIMSTILEREYVEKKESRFFPTDLGERVNKLLVASFPDLVSPGFTAKMEEELDSVEEGRRDYQTIVGEFYQPFHESLSKARSGGMENLKQASLPTDIDCPACGKKMVRKWGKNGGYLACSGYPECKTSMNYIEDENGIHPDLPKTLVDELCEVCGKPMVIKKGRFGTFLACTGYPTCKTTRPWPPKDEHKVPLPPVPENTLPCEVCGKPMVVRKGRFGPFLACTGYPKCKTARPMPTGIPCAEPGCKGEIVPRRGKRGIFYGCSEYPTCTATFAGRPVLKPCPVCDHPFLVESGKSSNGVLVCPREGCGYESTPD</sequence>
<dbReference type="SMART" id="SM00436">
    <property type="entry name" value="TOP1Bc"/>
    <property type="match status" value="1"/>
</dbReference>
<evidence type="ECO:0000256" key="5">
    <source>
        <dbReference type="ARBA" id="ARBA00022833"/>
    </source>
</evidence>
<dbReference type="GO" id="GO:0003677">
    <property type="term" value="F:DNA binding"/>
    <property type="evidence" value="ECO:0007669"/>
    <property type="project" value="UniProtKB-KW"/>
</dbReference>
<dbReference type="InterPro" id="IPR003601">
    <property type="entry name" value="Topo_IA_2"/>
</dbReference>
<dbReference type="PROSITE" id="PS00396">
    <property type="entry name" value="TOPO_IA_1"/>
    <property type="match status" value="1"/>
</dbReference>
<dbReference type="InterPro" id="IPR023405">
    <property type="entry name" value="Topo_IA_core_domain"/>
</dbReference>
<feature type="region of interest" description="Disordered" evidence="11">
    <location>
        <begin position="288"/>
        <end position="308"/>
    </location>
</feature>
<dbReference type="Proteomes" id="UP000007382">
    <property type="component" value="Chromosome"/>
</dbReference>
<dbReference type="HOGENOM" id="CLU_002929_4_3_0"/>
<evidence type="ECO:0000256" key="8">
    <source>
        <dbReference type="ARBA" id="ARBA00023125"/>
    </source>
</evidence>
<evidence type="ECO:0000256" key="7">
    <source>
        <dbReference type="ARBA" id="ARBA00023029"/>
    </source>
</evidence>
<comment type="function">
    <text evidence="10">Releases the supercoiling and torsional tension of DNA, which is introduced during the DNA replication and transcription, by transiently cleaving and rejoining one strand of the DNA duplex. Introduces a single-strand break via transesterification at a target site in duplex DNA. The scissile phosphodiester is attacked by the catalytic tyrosine of the enzyme, resulting in the formation of a DNA-(5'-phosphotyrosyl)-enzyme intermediate and the expulsion of a 3'-OH DNA strand. The free DNA strand then undergoes passage around the unbroken strand, thus removing DNA supercoils. Finally, in the religation step, the DNA 3'-OH attacks the covalent intermediate to expel the active-site tyrosine and restore the DNA phosphodiester backbone.</text>
</comment>
<dbReference type="InterPro" id="IPR013825">
    <property type="entry name" value="Topo_IA_cen_sub2"/>
</dbReference>
<dbReference type="PROSITE" id="PS52039">
    <property type="entry name" value="TOPO_IA_2"/>
    <property type="match status" value="1"/>
</dbReference>
<accession>I0IL87</accession>
<feature type="region of interest" description="Disordered" evidence="11">
    <location>
        <begin position="1"/>
        <end position="37"/>
    </location>
</feature>
<feature type="site" description="Interaction with DNA" evidence="10">
    <location>
        <position position="180"/>
    </location>
</feature>
<keyword evidence="5" id="KW-0862">Zinc</keyword>
<dbReference type="PANTHER" id="PTHR42785:SF1">
    <property type="entry name" value="DNA TOPOISOMERASE"/>
    <property type="match status" value="1"/>
</dbReference>
<dbReference type="Gene3D" id="3.30.65.10">
    <property type="entry name" value="Bacterial Topoisomerase I, domain 1"/>
    <property type="match status" value="4"/>
</dbReference>
<evidence type="ECO:0000256" key="2">
    <source>
        <dbReference type="ARBA" id="ARBA00009446"/>
    </source>
</evidence>
<dbReference type="Gene3D" id="2.70.20.10">
    <property type="entry name" value="Topoisomerase I, domain 3"/>
    <property type="match status" value="1"/>
</dbReference>
<dbReference type="SUPFAM" id="SSF57783">
    <property type="entry name" value="Zinc beta-ribbon"/>
    <property type="match status" value="4"/>
</dbReference>
<reference evidence="15" key="2">
    <citation type="submission" date="2012-03" db="EMBL/GenBank/DDBJ databases">
        <title>The complete genome sequence of the pioneer microbe on fresh volcanic deposit, Leptospirillum ferrooxidans strain C2-3.</title>
        <authorList>
            <person name="Fujimura R."/>
            <person name="Sato Y."/>
            <person name="Nishizawa T."/>
            <person name="Nanba K."/>
            <person name="Oshima K."/>
            <person name="Hattori M."/>
            <person name="Kamijo T."/>
            <person name="Ohta H."/>
        </authorList>
    </citation>
    <scope>NUCLEOTIDE SEQUENCE [LARGE SCALE GENOMIC DNA]</scope>
    <source>
        <strain evidence="15">C2-3</strain>
    </source>
</reference>
<dbReference type="eggNOG" id="COG0550">
    <property type="taxonomic scope" value="Bacteria"/>
</dbReference>
<dbReference type="AlphaFoldDB" id="I0IL87"/>
<feature type="domain" description="Toprim" evidence="12">
    <location>
        <begin position="44"/>
        <end position="154"/>
    </location>
</feature>
<dbReference type="InterPro" id="IPR006171">
    <property type="entry name" value="TOPRIM_dom"/>
</dbReference>
<feature type="site" description="Interaction with DNA" evidence="10">
    <location>
        <position position="196"/>
    </location>
</feature>
<dbReference type="SMART" id="SM00493">
    <property type="entry name" value="TOPRIM"/>
    <property type="match status" value="1"/>
</dbReference>
<dbReference type="GO" id="GO:0008270">
    <property type="term" value="F:zinc ion binding"/>
    <property type="evidence" value="ECO:0007669"/>
    <property type="project" value="UniProtKB-KW"/>
</dbReference>
<feature type="site" description="Interaction with DNA" evidence="10">
    <location>
        <position position="348"/>
    </location>
</feature>
<evidence type="ECO:0000256" key="9">
    <source>
        <dbReference type="ARBA" id="ARBA00023235"/>
    </source>
</evidence>
<dbReference type="SUPFAM" id="SSF56712">
    <property type="entry name" value="Prokaryotic type I DNA topoisomerase"/>
    <property type="match status" value="1"/>
</dbReference>
<evidence type="ECO:0000313" key="14">
    <source>
        <dbReference type="EMBL" id="BAM06036.1"/>
    </source>
</evidence>
<evidence type="ECO:0000256" key="3">
    <source>
        <dbReference type="ARBA" id="ARBA00022723"/>
    </source>
</evidence>
<evidence type="ECO:0000256" key="4">
    <source>
        <dbReference type="ARBA" id="ARBA00022771"/>
    </source>
</evidence>
<dbReference type="InterPro" id="IPR003602">
    <property type="entry name" value="Topo_IA_DNA-bd_dom"/>
</dbReference>
<dbReference type="InterPro" id="IPR013498">
    <property type="entry name" value="Topo_IA_Znf"/>
</dbReference>
<dbReference type="InterPro" id="IPR028612">
    <property type="entry name" value="Topoisom_1_IA"/>
</dbReference>
<keyword evidence="3" id="KW-0479">Metal-binding</keyword>
<dbReference type="InterPro" id="IPR013824">
    <property type="entry name" value="Topo_IA_cen_sub1"/>
</dbReference>
<evidence type="ECO:0000259" key="13">
    <source>
        <dbReference type="PROSITE" id="PS52039"/>
    </source>
</evidence>
<comment type="catalytic activity">
    <reaction evidence="1 10">
        <text>ATP-independent breakage of single-stranded DNA, followed by passage and rejoining.</text>
        <dbReference type="EC" id="5.6.2.1"/>
    </reaction>
</comment>
<evidence type="ECO:0000256" key="10">
    <source>
        <dbReference type="HAMAP-Rule" id="MF_00952"/>
    </source>
</evidence>
<dbReference type="PROSITE" id="PS50880">
    <property type="entry name" value="TOPRIM"/>
    <property type="match status" value="1"/>
</dbReference>
<dbReference type="KEGG" id="lfc:LFE_0314"/>
<comment type="similarity">
    <text evidence="2 10">Belongs to the type IA topoisomerase family.</text>
</comment>
<dbReference type="RefSeq" id="WP_014448529.1">
    <property type="nucleotide sequence ID" value="NC_017094.1"/>
</dbReference>
<dbReference type="EC" id="5.6.2.1" evidence="10"/>
<dbReference type="HAMAP" id="MF_00952">
    <property type="entry name" value="Topoisom_1_prok"/>
    <property type="match status" value="1"/>
</dbReference>
<keyword evidence="7 10" id="KW-0799">Topoisomerase</keyword>
<feature type="site" description="Interaction with DNA" evidence="10">
    <location>
        <position position="542"/>
    </location>
</feature>
<dbReference type="PANTHER" id="PTHR42785">
    <property type="entry name" value="DNA TOPOISOMERASE, TYPE IA, CORE"/>
    <property type="match status" value="1"/>
</dbReference>
<dbReference type="NCBIfam" id="TIGR01051">
    <property type="entry name" value="topA_bact"/>
    <property type="match status" value="1"/>
</dbReference>
<keyword evidence="8 10" id="KW-0238">DNA-binding</keyword>
<dbReference type="PRINTS" id="PR00417">
    <property type="entry name" value="PRTPISMRASEI"/>
</dbReference>
<evidence type="ECO:0000256" key="1">
    <source>
        <dbReference type="ARBA" id="ARBA00000213"/>
    </source>
</evidence>
<feature type="region of interest" description="Interaction with DNA" evidence="10">
    <location>
        <begin position="204"/>
        <end position="209"/>
    </location>
</feature>
<keyword evidence="4" id="KW-0863">Zinc-finger</keyword>